<gene>
    <name evidence="1" type="ORF">GCM10022399_24600</name>
</gene>
<name>A0ABP7DNU6_9MICO</name>
<keyword evidence="2" id="KW-1185">Reference proteome</keyword>
<accession>A0ABP7DNU6</accession>
<dbReference type="EMBL" id="BAABDC010000003">
    <property type="protein sequence ID" value="GAA3707003.1"/>
    <property type="molecule type" value="Genomic_DNA"/>
</dbReference>
<proteinExistence type="predicted"/>
<evidence type="ECO:0000313" key="1">
    <source>
        <dbReference type="EMBL" id="GAA3707003.1"/>
    </source>
</evidence>
<dbReference type="Proteomes" id="UP001501468">
    <property type="component" value="Unassembled WGS sequence"/>
</dbReference>
<reference evidence="2" key="1">
    <citation type="journal article" date="2019" name="Int. J. Syst. Evol. Microbiol.">
        <title>The Global Catalogue of Microorganisms (GCM) 10K type strain sequencing project: providing services to taxonomists for standard genome sequencing and annotation.</title>
        <authorList>
            <consortium name="The Broad Institute Genomics Platform"/>
            <consortium name="The Broad Institute Genome Sequencing Center for Infectious Disease"/>
            <person name="Wu L."/>
            <person name="Ma J."/>
        </authorList>
    </citation>
    <scope>NUCLEOTIDE SEQUENCE [LARGE SCALE GENOMIC DNA]</scope>
    <source>
        <strain evidence="2">JCM 17125</strain>
    </source>
</reference>
<evidence type="ECO:0000313" key="2">
    <source>
        <dbReference type="Proteomes" id="UP001501468"/>
    </source>
</evidence>
<sequence length="78" mass="7904">MTAGRDPGFLDGLEGDVRAEMAVADASAALELFATPESGWLVDPAEVQIEQTGLRSLLGAVRALEAPEPGPSAAGPDA</sequence>
<protein>
    <submittedName>
        <fullName evidence="1">Uncharacterized protein</fullName>
    </submittedName>
</protein>
<comment type="caution">
    <text evidence="1">The sequence shown here is derived from an EMBL/GenBank/DDBJ whole genome shotgun (WGS) entry which is preliminary data.</text>
</comment>
<organism evidence="1 2">
    <name type="scientific">Terrabacter ginsenosidimutans</name>
    <dbReference type="NCBI Taxonomy" id="490575"/>
    <lineage>
        <taxon>Bacteria</taxon>
        <taxon>Bacillati</taxon>
        <taxon>Actinomycetota</taxon>
        <taxon>Actinomycetes</taxon>
        <taxon>Micrococcales</taxon>
        <taxon>Intrasporangiaceae</taxon>
        <taxon>Terrabacter</taxon>
    </lineage>
</organism>